<dbReference type="Proteomes" id="UP000292003">
    <property type="component" value="Unassembled WGS sequence"/>
</dbReference>
<dbReference type="EMBL" id="SFCC01000008">
    <property type="protein sequence ID" value="RZQ62725.1"/>
    <property type="molecule type" value="Genomic_DNA"/>
</dbReference>
<evidence type="ECO:0000259" key="4">
    <source>
        <dbReference type="Pfam" id="PF13193"/>
    </source>
</evidence>
<dbReference type="Gene3D" id="3.30.300.30">
    <property type="match status" value="1"/>
</dbReference>
<sequence length="550" mass="58759">MSITPPPGLPRSLQYPDVPVGAILAGAAERYGARSAFQHGRGELSYTQLWRGACRFGNALGAHGIGPGDVVAFHLPNTLSYPVAYFGTMLAGATFSPANPLLPKEALAYQLTDSAATAVVTCGAASGLLTSVLPRTEVEVVVVAAPIGELPPGAVDFDHFHREATDVPPRVEVTGDTLAHLAYTGGTTARSKGVRLTHRNVVAGALQYACWANGAVPALGRRGHLRLDQVGTEDDWPIRLGTGISINLTPWFHAMGTLASLIVPLLTGNTVVLHDRFDAANYLAEAERLRINSIQGSPSMYAALLKCPDLRTRDLSSVRLLNSGAAPIPAETVAALLERFPHAVFAEGYGLTEVTMGAAVGHSFASGTYKPGAIGPPLPDTDIKIVSEEGGDPLPPDTPGEVCIRGPQVMQGYHNRPEETELALRGGWLHTGDIGVLDHDGFLSIVDRKKDLLLYKGYNVYPRELEELLTGQAGVALAAVVGQPDPAVGERPVAFVVPDRRNHQLDADALMRAVNEQVLPYQRLRDLRFVDRIPMSGTGKILKRKLRELL</sequence>
<dbReference type="InterPro" id="IPR045851">
    <property type="entry name" value="AMP-bd_C_sf"/>
</dbReference>
<dbReference type="AlphaFoldDB" id="A0A4V2ELT9"/>
<dbReference type="InterPro" id="IPR025110">
    <property type="entry name" value="AMP-bd_C"/>
</dbReference>
<accession>A0A4V2ELT9</accession>
<evidence type="ECO:0000256" key="1">
    <source>
        <dbReference type="ARBA" id="ARBA00006432"/>
    </source>
</evidence>
<protein>
    <submittedName>
        <fullName evidence="5">Acyl-CoA synthetase</fullName>
    </submittedName>
</protein>
<name>A0A4V2ELT9_9PSEU</name>
<dbReference type="InterPro" id="IPR042099">
    <property type="entry name" value="ANL_N_sf"/>
</dbReference>
<gene>
    <name evidence="5" type="ORF">EWH70_17345</name>
</gene>
<dbReference type="PANTHER" id="PTHR24096">
    <property type="entry name" value="LONG-CHAIN-FATTY-ACID--COA LIGASE"/>
    <property type="match status" value="1"/>
</dbReference>
<reference evidence="5 6" key="1">
    <citation type="submission" date="2019-02" db="EMBL/GenBank/DDBJ databases">
        <title>Draft genome sequence of Amycolatopsis sp. 8-3EHSu isolated from roots of Suaeda maritima.</title>
        <authorList>
            <person name="Duangmal K."/>
            <person name="Chantavorakit T."/>
        </authorList>
    </citation>
    <scope>NUCLEOTIDE SEQUENCE [LARGE SCALE GENOMIC DNA]</scope>
    <source>
        <strain evidence="5 6">8-3EHSu</strain>
    </source>
</reference>
<evidence type="ECO:0000313" key="6">
    <source>
        <dbReference type="Proteomes" id="UP000292003"/>
    </source>
</evidence>
<dbReference type="Pfam" id="PF00501">
    <property type="entry name" value="AMP-binding"/>
    <property type="match status" value="1"/>
</dbReference>
<dbReference type="OrthoDB" id="9803968at2"/>
<organism evidence="5 6">
    <name type="scientific">Amycolatopsis suaedae</name>
    <dbReference type="NCBI Taxonomy" id="2510978"/>
    <lineage>
        <taxon>Bacteria</taxon>
        <taxon>Bacillati</taxon>
        <taxon>Actinomycetota</taxon>
        <taxon>Actinomycetes</taxon>
        <taxon>Pseudonocardiales</taxon>
        <taxon>Pseudonocardiaceae</taxon>
        <taxon>Amycolatopsis</taxon>
    </lineage>
</organism>
<evidence type="ECO:0000256" key="2">
    <source>
        <dbReference type="ARBA" id="ARBA00022598"/>
    </source>
</evidence>
<comment type="caution">
    <text evidence="5">The sequence shown here is derived from an EMBL/GenBank/DDBJ whole genome shotgun (WGS) entry which is preliminary data.</text>
</comment>
<proteinExistence type="inferred from homology"/>
<dbReference type="PANTHER" id="PTHR24096:SF149">
    <property type="entry name" value="AMP-BINDING DOMAIN-CONTAINING PROTEIN-RELATED"/>
    <property type="match status" value="1"/>
</dbReference>
<feature type="domain" description="AMP-binding enzyme C-terminal" evidence="4">
    <location>
        <begin position="464"/>
        <end position="540"/>
    </location>
</feature>
<comment type="similarity">
    <text evidence="1">Belongs to the ATP-dependent AMP-binding enzyme family.</text>
</comment>
<feature type="domain" description="AMP-dependent synthetase/ligase" evidence="3">
    <location>
        <begin position="27"/>
        <end position="414"/>
    </location>
</feature>
<dbReference type="GO" id="GO:0016405">
    <property type="term" value="F:CoA-ligase activity"/>
    <property type="evidence" value="ECO:0007669"/>
    <property type="project" value="TreeGrafter"/>
</dbReference>
<dbReference type="InterPro" id="IPR000873">
    <property type="entry name" value="AMP-dep_synth/lig_dom"/>
</dbReference>
<keyword evidence="2" id="KW-0436">Ligase</keyword>
<dbReference type="RefSeq" id="WP_130476463.1">
    <property type="nucleotide sequence ID" value="NZ_SFCC01000008.1"/>
</dbReference>
<dbReference type="SUPFAM" id="SSF56801">
    <property type="entry name" value="Acetyl-CoA synthetase-like"/>
    <property type="match status" value="1"/>
</dbReference>
<dbReference type="Pfam" id="PF13193">
    <property type="entry name" value="AMP-binding_C"/>
    <property type="match status" value="1"/>
</dbReference>
<evidence type="ECO:0000259" key="3">
    <source>
        <dbReference type="Pfam" id="PF00501"/>
    </source>
</evidence>
<keyword evidence="6" id="KW-1185">Reference proteome</keyword>
<evidence type="ECO:0000313" key="5">
    <source>
        <dbReference type="EMBL" id="RZQ62725.1"/>
    </source>
</evidence>
<dbReference type="Gene3D" id="3.40.50.12780">
    <property type="entry name" value="N-terminal domain of ligase-like"/>
    <property type="match status" value="1"/>
</dbReference>